<keyword evidence="5" id="KW-1185">Reference proteome</keyword>
<dbReference type="STRING" id="658196.A0A397T4R0"/>
<organism evidence="4 5">
    <name type="scientific">Glomus cerebriforme</name>
    <dbReference type="NCBI Taxonomy" id="658196"/>
    <lineage>
        <taxon>Eukaryota</taxon>
        <taxon>Fungi</taxon>
        <taxon>Fungi incertae sedis</taxon>
        <taxon>Mucoromycota</taxon>
        <taxon>Glomeromycotina</taxon>
        <taxon>Glomeromycetes</taxon>
        <taxon>Glomerales</taxon>
        <taxon>Glomeraceae</taxon>
        <taxon>Glomus</taxon>
    </lineage>
</organism>
<feature type="domain" description="AIG1-type G" evidence="3">
    <location>
        <begin position="233"/>
        <end position="386"/>
    </location>
</feature>
<dbReference type="Gene3D" id="3.40.50.300">
    <property type="entry name" value="P-loop containing nucleotide triphosphate hydrolases"/>
    <property type="match status" value="2"/>
</dbReference>
<feature type="non-terminal residue" evidence="4">
    <location>
        <position position="497"/>
    </location>
</feature>
<feature type="non-terminal residue" evidence="4">
    <location>
        <position position="1"/>
    </location>
</feature>
<keyword evidence="1" id="KW-0547">Nucleotide-binding</keyword>
<dbReference type="PANTHER" id="PTHR10903">
    <property type="entry name" value="GTPASE, IMAP FAMILY MEMBER-RELATED"/>
    <property type="match status" value="1"/>
</dbReference>
<dbReference type="AlphaFoldDB" id="A0A397T4R0"/>
<evidence type="ECO:0000313" key="5">
    <source>
        <dbReference type="Proteomes" id="UP000265703"/>
    </source>
</evidence>
<dbReference type="EMBL" id="QKYT01000161">
    <property type="protein sequence ID" value="RIA91147.1"/>
    <property type="molecule type" value="Genomic_DNA"/>
</dbReference>
<keyword evidence="2" id="KW-0342">GTP-binding</keyword>
<proteinExistence type="predicted"/>
<dbReference type="OrthoDB" id="8954335at2759"/>
<dbReference type="Pfam" id="PF04548">
    <property type="entry name" value="AIG1"/>
    <property type="match status" value="2"/>
</dbReference>
<evidence type="ECO:0000256" key="2">
    <source>
        <dbReference type="ARBA" id="ARBA00023134"/>
    </source>
</evidence>
<dbReference type="PANTHER" id="PTHR10903:SF184">
    <property type="entry name" value="GTP-BINDING PROTEIN A"/>
    <property type="match status" value="1"/>
</dbReference>
<sequence length="497" mass="57825">TPVTMLSNTYVKNLLIVGRTGVGKSTLANILSDTYDFKESEESVSNTRNFQKKHFEWKGTEYCVIDTRIAKKEVLYKMAEIINMIPEGIIQVLFVIDRKFTTEEIEMFQLFKNAISESGNINYTITIVRTKFRDFKDKHKCKKDKEDLCKENEATSKIVESCKCIIYVDIPPINIHDNRERDQLRNMLLGHLEKVHRNKLGTWNKIIKQAKLLVSLPLNFNERITLERNKIRNLLIVGLTGGGKSTLVNVLSNTYDFEENEDSVSNTRDFWKKYFEWKGMRFCVIDVRVDLTKKKLLYSKIGEVIYSIPEGISQVLFVVDKRFTSEELETFKVFGKAILESGIVEYTTIVRTKFGNFENKYEYERDKKELCKENEIIAKIVESCRGVIYVDNPPINIHNGGDQKAIRINKKRREKSRAILLNHLKTTCQKYYKLKVWDKLHANITSYMKDMKVTESVKSASKITSNTENNLAKEVELHLNLEVPTLIKINFESYCAY</sequence>
<accession>A0A397T4R0</accession>
<dbReference type="InterPro" id="IPR045058">
    <property type="entry name" value="GIMA/IAN/Toc"/>
</dbReference>
<dbReference type="InterPro" id="IPR027417">
    <property type="entry name" value="P-loop_NTPase"/>
</dbReference>
<gene>
    <name evidence="4" type="ORF">C1645_768275</name>
</gene>
<evidence type="ECO:0000313" key="4">
    <source>
        <dbReference type="EMBL" id="RIA91147.1"/>
    </source>
</evidence>
<evidence type="ECO:0000256" key="1">
    <source>
        <dbReference type="ARBA" id="ARBA00022741"/>
    </source>
</evidence>
<dbReference type="SUPFAM" id="SSF52540">
    <property type="entry name" value="P-loop containing nucleoside triphosphate hydrolases"/>
    <property type="match status" value="2"/>
</dbReference>
<dbReference type="GO" id="GO:0005525">
    <property type="term" value="F:GTP binding"/>
    <property type="evidence" value="ECO:0007669"/>
    <property type="project" value="UniProtKB-KW"/>
</dbReference>
<comment type="caution">
    <text evidence="4">The sequence shown here is derived from an EMBL/GenBank/DDBJ whole genome shotgun (WGS) entry which is preliminary data.</text>
</comment>
<protein>
    <recommendedName>
        <fullName evidence="3">AIG1-type G domain-containing protein</fullName>
    </recommendedName>
</protein>
<evidence type="ECO:0000259" key="3">
    <source>
        <dbReference type="Pfam" id="PF04548"/>
    </source>
</evidence>
<dbReference type="InterPro" id="IPR006703">
    <property type="entry name" value="G_AIG1"/>
</dbReference>
<name>A0A397T4R0_9GLOM</name>
<reference evidence="4 5" key="1">
    <citation type="submission" date="2018-06" db="EMBL/GenBank/DDBJ databases">
        <title>Comparative genomics reveals the genomic features of Rhizophagus irregularis, R. cerebriforme, R. diaphanum and Gigaspora rosea, and their symbiotic lifestyle signature.</title>
        <authorList>
            <person name="Morin E."/>
            <person name="San Clemente H."/>
            <person name="Chen E.C.H."/>
            <person name="De La Providencia I."/>
            <person name="Hainaut M."/>
            <person name="Kuo A."/>
            <person name="Kohler A."/>
            <person name="Murat C."/>
            <person name="Tang N."/>
            <person name="Roy S."/>
            <person name="Loubradou J."/>
            <person name="Henrissat B."/>
            <person name="Grigoriev I.V."/>
            <person name="Corradi N."/>
            <person name="Roux C."/>
            <person name="Martin F.M."/>
        </authorList>
    </citation>
    <scope>NUCLEOTIDE SEQUENCE [LARGE SCALE GENOMIC DNA]</scope>
    <source>
        <strain evidence="4 5">DAOM 227022</strain>
    </source>
</reference>
<dbReference type="Proteomes" id="UP000265703">
    <property type="component" value="Unassembled WGS sequence"/>
</dbReference>
<feature type="domain" description="AIG1-type G" evidence="3">
    <location>
        <begin position="13"/>
        <end position="202"/>
    </location>
</feature>